<dbReference type="Pfam" id="PF13419">
    <property type="entry name" value="HAD_2"/>
    <property type="match status" value="1"/>
</dbReference>
<dbReference type="SFLD" id="SFLDG01129">
    <property type="entry name" value="C1.5:_HAD__Beta-PGM__Phosphata"/>
    <property type="match status" value="1"/>
</dbReference>
<dbReference type="SUPFAM" id="SSF56784">
    <property type="entry name" value="HAD-like"/>
    <property type="match status" value="1"/>
</dbReference>
<dbReference type="InterPro" id="IPR036412">
    <property type="entry name" value="HAD-like_sf"/>
</dbReference>
<accession>A0A2P2CD90</accession>
<dbReference type="NCBIfam" id="TIGR01509">
    <property type="entry name" value="HAD-SF-IA-v3"/>
    <property type="match status" value="1"/>
</dbReference>
<sequence length="217" mass="23728">MTNMAAVLWDMDGTIVETEPYWIQAEYELAEKYGFEWNEEHAMQLVGSDLIVSAHYIREHTGLDLPPEDIVRQLLERVIARVRESVPWRPGARELLADLVAEGVPCALVTMSYLTFVEPVLNHLPEGTFEAVVTGDAVDQGKPHPEAYLTAAALLGVRPEDCLAIEDSNTGTRSAEAAGCLVLAVPNHVAVEPGERVIFRDSLKGLGRAELAALIGE</sequence>
<protein>
    <submittedName>
        <fullName evidence="1">Hydrolase</fullName>
    </submittedName>
</protein>
<dbReference type="EMBL" id="CZKA01000067">
    <property type="protein sequence ID" value="CUR59974.1"/>
    <property type="molecule type" value="Genomic_DNA"/>
</dbReference>
<dbReference type="InterPro" id="IPR023198">
    <property type="entry name" value="PGP-like_dom2"/>
</dbReference>
<dbReference type="InterPro" id="IPR041492">
    <property type="entry name" value="HAD_2"/>
</dbReference>
<dbReference type="PANTHER" id="PTHR18901:SF38">
    <property type="entry name" value="PSEUDOURIDINE-5'-PHOSPHATASE"/>
    <property type="match status" value="1"/>
</dbReference>
<dbReference type="GO" id="GO:0016787">
    <property type="term" value="F:hydrolase activity"/>
    <property type="evidence" value="ECO:0007669"/>
    <property type="project" value="UniProtKB-KW"/>
</dbReference>
<dbReference type="AlphaFoldDB" id="A0A2P2CD90"/>
<dbReference type="Gene3D" id="1.10.150.240">
    <property type="entry name" value="Putative phosphatase, domain 2"/>
    <property type="match status" value="1"/>
</dbReference>
<reference evidence="1" key="1">
    <citation type="submission" date="2015-08" db="EMBL/GenBank/DDBJ databases">
        <authorList>
            <person name="Babu N.S."/>
            <person name="Beckwith C.J."/>
            <person name="Beseler K.G."/>
            <person name="Brison A."/>
            <person name="Carone J.V."/>
            <person name="Caskin T.P."/>
            <person name="Diamond M."/>
            <person name="Durham M.E."/>
            <person name="Foxe J.M."/>
            <person name="Go M."/>
            <person name="Henderson B.A."/>
            <person name="Jones I.B."/>
            <person name="McGettigan J.A."/>
            <person name="Micheletti S.J."/>
            <person name="Nasrallah M.E."/>
            <person name="Ortiz D."/>
            <person name="Piller C.R."/>
            <person name="Privatt S.R."/>
            <person name="Schneider S.L."/>
            <person name="Sharp S."/>
            <person name="Smith T.C."/>
            <person name="Stanton J.D."/>
            <person name="Ullery H.E."/>
            <person name="Wilson R.J."/>
            <person name="Serrano M.G."/>
            <person name="Buck G."/>
            <person name="Lee V."/>
            <person name="Wang Y."/>
            <person name="Carvalho R."/>
            <person name="Voegtly L."/>
            <person name="Shi R."/>
            <person name="Duckworth R."/>
            <person name="Johnson A."/>
            <person name="Loviza R."/>
            <person name="Walstead R."/>
            <person name="Shah Z."/>
            <person name="Kiflezghi M."/>
            <person name="Wade K."/>
            <person name="Ball S.L."/>
            <person name="Bradley K.W."/>
            <person name="Asai D.J."/>
            <person name="Bowman C.A."/>
            <person name="Russell D.A."/>
            <person name="Pope W.H."/>
            <person name="Jacobs-Sera D."/>
            <person name="Hendrix R.W."/>
            <person name="Hatfull G.F."/>
        </authorList>
    </citation>
    <scope>NUCLEOTIDE SEQUENCE</scope>
</reference>
<dbReference type="SFLD" id="SFLDS00003">
    <property type="entry name" value="Haloacid_Dehalogenase"/>
    <property type="match status" value="1"/>
</dbReference>
<gene>
    <name evidence="1" type="ORF">NOCA270015</name>
</gene>
<dbReference type="InterPro" id="IPR006439">
    <property type="entry name" value="HAD-SF_hydro_IA"/>
</dbReference>
<dbReference type="Gene3D" id="3.40.50.1000">
    <property type="entry name" value="HAD superfamily/HAD-like"/>
    <property type="match status" value="1"/>
</dbReference>
<dbReference type="CDD" id="cd07505">
    <property type="entry name" value="HAD_BPGM-like"/>
    <property type="match status" value="1"/>
</dbReference>
<name>A0A2P2CD90_9ZZZZ</name>
<keyword evidence="1" id="KW-0378">Hydrolase</keyword>
<dbReference type="InterPro" id="IPR023214">
    <property type="entry name" value="HAD_sf"/>
</dbReference>
<organism evidence="1">
    <name type="scientific">metagenome</name>
    <dbReference type="NCBI Taxonomy" id="256318"/>
    <lineage>
        <taxon>unclassified sequences</taxon>
        <taxon>metagenomes</taxon>
    </lineage>
</organism>
<proteinExistence type="predicted"/>
<dbReference type="PANTHER" id="PTHR18901">
    <property type="entry name" value="2-DEOXYGLUCOSE-6-PHOSPHATE PHOSPHATASE 2"/>
    <property type="match status" value="1"/>
</dbReference>
<evidence type="ECO:0000313" key="1">
    <source>
        <dbReference type="EMBL" id="CUR59974.1"/>
    </source>
</evidence>
<dbReference type="PRINTS" id="PR00413">
    <property type="entry name" value="HADHALOGNASE"/>
</dbReference>